<proteinExistence type="predicted"/>
<dbReference type="Proteomes" id="UP000554482">
    <property type="component" value="Unassembled WGS sequence"/>
</dbReference>
<keyword evidence="2" id="KW-1185">Reference proteome</keyword>
<sequence length="85" mass="9644">MMVAQLINQVTFKWDSSIINGLIPAPLNQSIKDIQIRRSSTDEIIWASHNKGCFSVKTAYLQDEYHVESSSSGSLDRETLKTIWT</sequence>
<dbReference type="OrthoDB" id="1717299at2759"/>
<name>A0A7J6WDS5_THATH</name>
<evidence type="ECO:0000313" key="1">
    <source>
        <dbReference type="EMBL" id="KAF5195481.1"/>
    </source>
</evidence>
<accession>A0A7J6WDS5</accession>
<organism evidence="1 2">
    <name type="scientific">Thalictrum thalictroides</name>
    <name type="common">Rue-anemone</name>
    <name type="synonym">Anemone thalictroides</name>
    <dbReference type="NCBI Taxonomy" id="46969"/>
    <lineage>
        <taxon>Eukaryota</taxon>
        <taxon>Viridiplantae</taxon>
        <taxon>Streptophyta</taxon>
        <taxon>Embryophyta</taxon>
        <taxon>Tracheophyta</taxon>
        <taxon>Spermatophyta</taxon>
        <taxon>Magnoliopsida</taxon>
        <taxon>Ranunculales</taxon>
        <taxon>Ranunculaceae</taxon>
        <taxon>Thalictroideae</taxon>
        <taxon>Thalictrum</taxon>
    </lineage>
</organism>
<gene>
    <name evidence="1" type="ORF">FRX31_014933</name>
</gene>
<reference evidence="1 2" key="1">
    <citation type="submission" date="2020-06" db="EMBL/GenBank/DDBJ databases">
        <title>Transcriptomic and genomic resources for Thalictrum thalictroides and T. hernandezii: Facilitating candidate gene discovery in an emerging model plant lineage.</title>
        <authorList>
            <person name="Arias T."/>
            <person name="Riano-Pachon D.M."/>
            <person name="Di Stilio V.S."/>
        </authorList>
    </citation>
    <scope>NUCLEOTIDE SEQUENCE [LARGE SCALE GENOMIC DNA]</scope>
    <source>
        <strain evidence="2">cv. WT478/WT964</strain>
        <tissue evidence="1">Leaves</tissue>
    </source>
</reference>
<comment type="caution">
    <text evidence="1">The sequence shown here is derived from an EMBL/GenBank/DDBJ whole genome shotgun (WGS) entry which is preliminary data.</text>
</comment>
<dbReference type="AlphaFoldDB" id="A0A7J6WDS5"/>
<dbReference type="EMBL" id="JABWDY010017278">
    <property type="protein sequence ID" value="KAF5195481.1"/>
    <property type="molecule type" value="Genomic_DNA"/>
</dbReference>
<protein>
    <submittedName>
        <fullName evidence="1">Uncharacterized protein</fullName>
    </submittedName>
</protein>
<evidence type="ECO:0000313" key="2">
    <source>
        <dbReference type="Proteomes" id="UP000554482"/>
    </source>
</evidence>